<dbReference type="AlphaFoldDB" id="A0A7K5NZ65"/>
<sequence length="217" mass="25019">VRLQDRNERPYGRRDPQERMGKLAGSKPDLSARTGFNEEEKLKISKELVDLQIETNKMKEQYETENFELKNMILALENRVQELELCSQKVTGERDALEERLHTLETSRKELADEYIILKSNYLALGKELDQEVMKNEELSLELLTLANARSTLPHTESNHVPAMAHESSAELERVRATVRRLSARKLKVRTSLPCRLLLGEQESNRHLLLSLAKTSQ</sequence>
<comment type="caution">
    <text evidence="4">The sequence shown here is derived from an EMBL/GenBank/DDBJ whole genome shotgun (WGS) entry which is preliminary data.</text>
</comment>
<dbReference type="InterPro" id="IPR029329">
    <property type="entry name" value="DUF4472"/>
</dbReference>
<organism evidence="4 5">
    <name type="scientific">Chroicocephalus maculipennis</name>
    <name type="common">Brown-hooded gull</name>
    <name type="synonym">Larus maculipennis</name>
    <dbReference type="NCBI Taxonomy" id="287016"/>
    <lineage>
        <taxon>Eukaryota</taxon>
        <taxon>Metazoa</taxon>
        <taxon>Chordata</taxon>
        <taxon>Craniata</taxon>
        <taxon>Vertebrata</taxon>
        <taxon>Euteleostomi</taxon>
        <taxon>Archelosauria</taxon>
        <taxon>Archosauria</taxon>
        <taxon>Dinosauria</taxon>
        <taxon>Saurischia</taxon>
        <taxon>Theropoda</taxon>
        <taxon>Coelurosauria</taxon>
        <taxon>Aves</taxon>
        <taxon>Neognathae</taxon>
        <taxon>Neoaves</taxon>
        <taxon>Charadriiformes</taxon>
        <taxon>Laridae</taxon>
        <taxon>Chroicocephalus</taxon>
    </lineage>
</organism>
<feature type="non-terminal residue" evidence="4">
    <location>
        <position position="217"/>
    </location>
</feature>
<dbReference type="PANTHER" id="PTHR22106:SF5">
    <property type="entry name" value="COILED-COIL DOMAIN-CONTAINING PROTEIN 78"/>
    <property type="match status" value="1"/>
</dbReference>
<gene>
    <name evidence="4" type="primary">Ccdc78_0</name>
    <name evidence="4" type="ORF">CHRMAC_R09642</name>
</gene>
<feature type="compositionally biased region" description="Basic and acidic residues" evidence="2">
    <location>
        <begin position="1"/>
        <end position="21"/>
    </location>
</feature>
<dbReference type="Proteomes" id="UP000524558">
    <property type="component" value="Unassembled WGS sequence"/>
</dbReference>
<dbReference type="Pfam" id="PF14739">
    <property type="entry name" value="DUF4472"/>
    <property type="match status" value="1"/>
</dbReference>
<feature type="coiled-coil region" evidence="1">
    <location>
        <begin position="59"/>
        <end position="114"/>
    </location>
</feature>
<feature type="non-terminal residue" evidence="4">
    <location>
        <position position="1"/>
    </location>
</feature>
<evidence type="ECO:0000256" key="1">
    <source>
        <dbReference type="SAM" id="Coils"/>
    </source>
</evidence>
<dbReference type="InterPro" id="IPR039873">
    <property type="entry name" value="CCDC78"/>
</dbReference>
<feature type="region of interest" description="Disordered" evidence="2">
    <location>
        <begin position="1"/>
        <end position="35"/>
    </location>
</feature>
<evidence type="ECO:0000256" key="2">
    <source>
        <dbReference type="SAM" id="MobiDB-lite"/>
    </source>
</evidence>
<evidence type="ECO:0000313" key="4">
    <source>
        <dbReference type="EMBL" id="NWT47383.1"/>
    </source>
</evidence>
<dbReference type="EMBL" id="VYZF01002807">
    <property type="protein sequence ID" value="NWT47383.1"/>
    <property type="molecule type" value="Genomic_DNA"/>
</dbReference>
<proteinExistence type="predicted"/>
<evidence type="ECO:0000259" key="3">
    <source>
        <dbReference type="Pfam" id="PF14739"/>
    </source>
</evidence>
<protein>
    <submittedName>
        <fullName evidence="4">CCD78 protein</fullName>
    </submittedName>
</protein>
<evidence type="ECO:0000313" key="5">
    <source>
        <dbReference type="Proteomes" id="UP000524558"/>
    </source>
</evidence>
<dbReference type="GO" id="GO:0005737">
    <property type="term" value="C:cytoplasm"/>
    <property type="evidence" value="ECO:0007669"/>
    <property type="project" value="TreeGrafter"/>
</dbReference>
<dbReference type="PANTHER" id="PTHR22106">
    <property type="entry name" value="COILED-COIL DOMAIN-CONTAINING PROTEIN 78"/>
    <property type="match status" value="1"/>
</dbReference>
<keyword evidence="1" id="KW-0175">Coiled coil</keyword>
<reference evidence="4 5" key="1">
    <citation type="submission" date="2019-09" db="EMBL/GenBank/DDBJ databases">
        <title>Bird 10,000 Genomes (B10K) Project - Family phase.</title>
        <authorList>
            <person name="Zhang G."/>
        </authorList>
    </citation>
    <scope>NUCLEOTIDE SEQUENCE [LARGE SCALE GENOMIC DNA]</scope>
    <source>
        <strain evidence="4">B10K-DU-021-33</strain>
        <tissue evidence="4">Mixed tissue sample</tissue>
    </source>
</reference>
<keyword evidence="5" id="KW-1185">Reference proteome</keyword>
<accession>A0A7K5NZ65</accession>
<name>A0A7K5NZ65_CHRMC</name>
<feature type="domain" description="DUF4472" evidence="3">
    <location>
        <begin position="38"/>
        <end position="143"/>
    </location>
</feature>